<accession>A0A381SG01</accession>
<dbReference type="EMBL" id="UINC01002882">
    <property type="protein sequence ID" value="SVA01227.1"/>
    <property type="molecule type" value="Genomic_DNA"/>
</dbReference>
<organism evidence="2">
    <name type="scientific">marine metagenome</name>
    <dbReference type="NCBI Taxonomy" id="408172"/>
    <lineage>
        <taxon>unclassified sequences</taxon>
        <taxon>metagenomes</taxon>
        <taxon>ecological metagenomes</taxon>
    </lineage>
</organism>
<dbReference type="Pfam" id="PF20408">
    <property type="entry name" value="Abhydrolase_11"/>
    <property type="match status" value="1"/>
</dbReference>
<protein>
    <recommendedName>
        <fullName evidence="1">KANL3/Tex30 alpha/beta hydrolase-like domain-containing protein</fullName>
    </recommendedName>
</protein>
<dbReference type="InterPro" id="IPR029058">
    <property type="entry name" value="AB_hydrolase_fold"/>
</dbReference>
<dbReference type="InterPro" id="IPR046879">
    <property type="entry name" value="KANL3/Tex30_Abhydrolase"/>
</dbReference>
<proteinExistence type="predicted"/>
<evidence type="ECO:0000313" key="2">
    <source>
        <dbReference type="EMBL" id="SVA01227.1"/>
    </source>
</evidence>
<dbReference type="SUPFAM" id="SSF53474">
    <property type="entry name" value="alpha/beta-Hydrolases"/>
    <property type="match status" value="1"/>
</dbReference>
<dbReference type="PANTHER" id="PTHR13136:SF11">
    <property type="entry name" value="TESTIS-EXPRESSED PROTEIN 30"/>
    <property type="match status" value="1"/>
</dbReference>
<name>A0A381SG01_9ZZZZ</name>
<sequence>MPTTPAVSGLFLTPGAGSDRDHPSLVALEERLAPLPVERMDFPYRKAGKPFPDRAPILVGAVHDGVAAMATDRGIDPARLVLGGRSMGGRMCSLAVAGGLPAVGLVLVGYPLHPPKKPENLRVDHFGDLDVPCLFVSGDRDEFGSPAEFDAHLSVIPGPVTVVRLAG</sequence>
<reference evidence="2" key="1">
    <citation type="submission" date="2018-05" db="EMBL/GenBank/DDBJ databases">
        <authorList>
            <person name="Lanie J.A."/>
            <person name="Ng W.-L."/>
            <person name="Kazmierczak K.M."/>
            <person name="Andrzejewski T.M."/>
            <person name="Davidsen T.M."/>
            <person name="Wayne K.J."/>
            <person name="Tettelin H."/>
            <person name="Glass J.I."/>
            <person name="Rusch D."/>
            <person name="Podicherti R."/>
            <person name="Tsui H.-C.T."/>
            <person name="Winkler M.E."/>
        </authorList>
    </citation>
    <scope>NUCLEOTIDE SEQUENCE</scope>
</reference>
<gene>
    <name evidence="2" type="ORF">METZ01_LOCUS54081</name>
</gene>
<feature type="non-terminal residue" evidence="2">
    <location>
        <position position="167"/>
    </location>
</feature>
<dbReference type="Gene3D" id="3.40.50.1820">
    <property type="entry name" value="alpha/beta hydrolase"/>
    <property type="match status" value="1"/>
</dbReference>
<dbReference type="InterPro" id="IPR026555">
    <property type="entry name" value="NSL3/Tex30"/>
</dbReference>
<feature type="domain" description="KANL3/Tex30 alpha/beta hydrolase-like" evidence="1">
    <location>
        <begin position="10"/>
        <end position="152"/>
    </location>
</feature>
<evidence type="ECO:0000259" key="1">
    <source>
        <dbReference type="Pfam" id="PF20408"/>
    </source>
</evidence>
<dbReference type="AlphaFoldDB" id="A0A381SG01"/>
<feature type="non-terminal residue" evidence="2">
    <location>
        <position position="1"/>
    </location>
</feature>
<dbReference type="PANTHER" id="PTHR13136">
    <property type="entry name" value="TESTIS DEVELOPMENT PROTEIN PRTD"/>
    <property type="match status" value="1"/>
</dbReference>